<dbReference type="GO" id="GO:0047325">
    <property type="term" value="F:inositol-3,4,5,6-tetrakisphosphate 1-kinase activity"/>
    <property type="evidence" value="ECO:0007669"/>
    <property type="project" value="UniProtKB-EC"/>
</dbReference>
<dbReference type="GO" id="GO:0005524">
    <property type="term" value="F:ATP binding"/>
    <property type="evidence" value="ECO:0007669"/>
    <property type="project" value="UniProtKB-KW"/>
</dbReference>
<feature type="binding site" evidence="9">
    <location>
        <position position="218"/>
    </location>
    <ligand>
        <name>ATP</name>
        <dbReference type="ChEBI" id="CHEBI:30616"/>
    </ligand>
</feature>
<accession>A0A7M7J312</accession>
<dbReference type="InterPro" id="IPR040464">
    <property type="entry name" value="InsP(3)kin_ATP-grasp"/>
</dbReference>
<dbReference type="Proteomes" id="UP000594260">
    <property type="component" value="Unplaced"/>
</dbReference>
<feature type="binding site" evidence="9">
    <location>
        <position position="304"/>
    </location>
    <ligand>
        <name>1D-myo-inositol 1,3,4-trisphosphate</name>
        <dbReference type="ChEBI" id="CHEBI:58414"/>
    </ligand>
</feature>
<dbReference type="PANTHER" id="PTHR14217:SF1">
    <property type="entry name" value="INOSITOL-TETRAKISPHOSPHATE 1-KINASE"/>
    <property type="match status" value="1"/>
</dbReference>
<feature type="binding site" evidence="10">
    <location>
        <position position="302"/>
    </location>
    <ligand>
        <name>Mg(2+)</name>
        <dbReference type="ChEBI" id="CHEBI:18420"/>
        <label>2</label>
    </ligand>
</feature>
<proteinExistence type="inferred from homology"/>
<comment type="cofactor">
    <cofactor evidence="8 10">
        <name>Mg(2+)</name>
        <dbReference type="ChEBI" id="CHEBI:18420"/>
    </cofactor>
    <text evidence="8 10">Binds 2 magnesium ions per subunit.</text>
</comment>
<evidence type="ECO:0000259" key="13">
    <source>
        <dbReference type="Pfam" id="PF17927"/>
    </source>
</evidence>
<dbReference type="PIRSF" id="PIRSF038186">
    <property type="entry name" value="ITPK"/>
    <property type="match status" value="1"/>
</dbReference>
<evidence type="ECO:0000256" key="10">
    <source>
        <dbReference type="PIRSR" id="PIRSR038186-2"/>
    </source>
</evidence>
<keyword evidence="7 8" id="KW-0460">Magnesium</keyword>
<evidence type="ECO:0000313" key="14">
    <source>
        <dbReference type="EnsemblMetazoa" id="XP_022646205"/>
    </source>
</evidence>
<keyword evidence="3 8" id="KW-0479">Metal-binding</keyword>
<dbReference type="Gene3D" id="3.40.50.11370">
    <property type="match status" value="1"/>
</dbReference>
<comment type="subunit">
    <text evidence="8">Monomer.</text>
</comment>
<evidence type="ECO:0000256" key="6">
    <source>
        <dbReference type="ARBA" id="ARBA00022840"/>
    </source>
</evidence>
<feature type="binding site" evidence="9">
    <location>
        <begin position="192"/>
        <end position="203"/>
    </location>
    <ligand>
        <name>ATP</name>
        <dbReference type="ChEBI" id="CHEBI:30616"/>
    </ligand>
</feature>
<dbReference type="PANTHER" id="PTHR14217">
    <property type="entry name" value="INOSITOL-TETRAKISPHOSPHATE 1-KINASE"/>
    <property type="match status" value="1"/>
</dbReference>
<feature type="binding site" evidence="9">
    <location>
        <position position="160"/>
    </location>
    <ligand>
        <name>ATP</name>
        <dbReference type="ChEBI" id="CHEBI:30616"/>
    </ligand>
</feature>
<dbReference type="EnsemblMetazoa" id="XM_022790471">
    <property type="protein sequence ID" value="XP_022646206"/>
    <property type="gene ID" value="LOC111243985"/>
</dbReference>
<comment type="similarity">
    <text evidence="1 8">Belongs to the ITPK1 family.</text>
</comment>
<dbReference type="Gene3D" id="3.30.470.20">
    <property type="entry name" value="ATP-grasp fold, B domain"/>
    <property type="match status" value="1"/>
</dbReference>
<dbReference type="EC" id="2.7.1.134" evidence="8"/>
<dbReference type="SUPFAM" id="SSF56059">
    <property type="entry name" value="Glutathione synthetase ATP-binding domain-like"/>
    <property type="match status" value="1"/>
</dbReference>
<evidence type="ECO:0000259" key="12">
    <source>
        <dbReference type="Pfam" id="PF05770"/>
    </source>
</evidence>
<feature type="binding site" evidence="9">
    <location>
        <position position="308"/>
    </location>
    <ligand>
        <name>1D-myo-inositol 1,3,4-trisphosphate</name>
        <dbReference type="ChEBI" id="CHEBI:58414"/>
    </ligand>
</feature>
<dbReference type="GO" id="GO:0052726">
    <property type="term" value="F:inositol-1,3,4-trisphosphate 5-kinase activity"/>
    <property type="evidence" value="ECO:0007669"/>
    <property type="project" value="InterPro"/>
</dbReference>
<dbReference type="GO" id="GO:0032957">
    <property type="term" value="P:inositol trisphosphate metabolic process"/>
    <property type="evidence" value="ECO:0007669"/>
    <property type="project" value="InterPro"/>
</dbReference>
<dbReference type="Pfam" id="PF05770">
    <property type="entry name" value="Ins134_P3_kin"/>
    <property type="match status" value="1"/>
</dbReference>
<dbReference type="KEGG" id="vde:111243985"/>
<name>A0A7M7J312_VARDE</name>
<feature type="binding site" evidence="9">
    <location>
        <position position="170"/>
    </location>
    <ligand>
        <name>1D-myo-inositol 1,3,4-trisphosphate</name>
        <dbReference type="ChEBI" id="CHEBI:58414"/>
    </ligand>
</feature>
<dbReference type="InterPro" id="IPR041429">
    <property type="entry name" value="ITPK1_N"/>
</dbReference>
<dbReference type="GO" id="GO:0000287">
    <property type="term" value="F:magnesium ion binding"/>
    <property type="evidence" value="ECO:0007669"/>
    <property type="project" value="InterPro"/>
</dbReference>
<evidence type="ECO:0000256" key="9">
    <source>
        <dbReference type="PIRSR" id="PIRSR038186-1"/>
    </source>
</evidence>
<feature type="binding site" evidence="9">
    <location>
        <position position="22"/>
    </location>
    <ligand>
        <name>1D-myo-inositol 1,3,4-trisphosphate</name>
        <dbReference type="ChEBI" id="CHEBI:58414"/>
    </ligand>
</feature>
<dbReference type="GO" id="GO:0052725">
    <property type="term" value="F:inositol-1,3,4-trisphosphate 6-kinase activity"/>
    <property type="evidence" value="ECO:0007669"/>
    <property type="project" value="InterPro"/>
</dbReference>
<dbReference type="GO" id="GO:0005737">
    <property type="term" value="C:cytoplasm"/>
    <property type="evidence" value="ECO:0007669"/>
    <property type="project" value="TreeGrafter"/>
</dbReference>
<dbReference type="Pfam" id="PF17927">
    <property type="entry name" value="Ins134_P3_kin_N"/>
    <property type="match status" value="1"/>
</dbReference>
<organism evidence="14 15">
    <name type="scientific">Varroa destructor</name>
    <name type="common">Honeybee mite</name>
    <dbReference type="NCBI Taxonomy" id="109461"/>
    <lineage>
        <taxon>Eukaryota</taxon>
        <taxon>Metazoa</taxon>
        <taxon>Ecdysozoa</taxon>
        <taxon>Arthropoda</taxon>
        <taxon>Chelicerata</taxon>
        <taxon>Arachnida</taxon>
        <taxon>Acari</taxon>
        <taxon>Parasitiformes</taxon>
        <taxon>Mesostigmata</taxon>
        <taxon>Gamasina</taxon>
        <taxon>Dermanyssoidea</taxon>
        <taxon>Varroidae</taxon>
        <taxon>Varroa</taxon>
    </lineage>
</organism>
<dbReference type="RefSeq" id="XP_022646205.1">
    <property type="nucleotide sequence ID" value="XM_022790470.1"/>
</dbReference>
<evidence type="ECO:0000256" key="3">
    <source>
        <dbReference type="ARBA" id="ARBA00022723"/>
    </source>
</evidence>
<feature type="binding site" evidence="10">
    <location>
        <position position="288"/>
    </location>
    <ligand>
        <name>Mg(2+)</name>
        <dbReference type="ChEBI" id="CHEBI:18420"/>
        <label>1</label>
    </ligand>
</feature>
<feature type="binding site" evidence="9">
    <location>
        <position position="63"/>
    </location>
    <ligand>
        <name>1D-myo-inositol 1,3,4-trisphosphate</name>
        <dbReference type="ChEBI" id="CHEBI:58414"/>
    </ligand>
</feature>
<keyword evidence="2 8" id="KW-0808">Transferase</keyword>
<evidence type="ECO:0000313" key="15">
    <source>
        <dbReference type="Proteomes" id="UP000594260"/>
    </source>
</evidence>
<evidence type="ECO:0000256" key="5">
    <source>
        <dbReference type="ARBA" id="ARBA00022777"/>
    </source>
</evidence>
<keyword evidence="15" id="KW-1185">Reference proteome</keyword>
<feature type="binding site" evidence="9">
    <location>
        <position position="110"/>
    </location>
    <ligand>
        <name>ATP</name>
        <dbReference type="ChEBI" id="CHEBI:30616"/>
    </ligand>
</feature>
<feature type="binding site" evidence="9">
    <location>
        <position position="203"/>
    </location>
    <ligand>
        <name>1D-myo-inositol 1,3,4-trisphosphate</name>
        <dbReference type="ChEBI" id="CHEBI:58414"/>
    </ligand>
</feature>
<dbReference type="RefSeq" id="XP_022646206.1">
    <property type="nucleotide sequence ID" value="XM_022790471.1"/>
</dbReference>
<keyword evidence="4 8" id="KW-0547">Nucleotide-binding</keyword>
<evidence type="ECO:0000256" key="1">
    <source>
        <dbReference type="ARBA" id="ARBA00009601"/>
    </source>
</evidence>
<reference evidence="14" key="1">
    <citation type="submission" date="2021-01" db="UniProtKB">
        <authorList>
            <consortium name="EnsemblMetazoa"/>
        </authorList>
    </citation>
    <scope>IDENTIFICATION</scope>
</reference>
<keyword evidence="6 8" id="KW-0067">ATP-binding</keyword>
<dbReference type="Gene3D" id="3.30.1490.220">
    <property type="match status" value="1"/>
</dbReference>
<feature type="region of interest" description="Disordered" evidence="11">
    <location>
        <begin position="332"/>
        <end position="354"/>
    </location>
</feature>
<evidence type="ECO:0000256" key="8">
    <source>
        <dbReference type="PIRNR" id="PIRNR038186"/>
    </source>
</evidence>
<dbReference type="GeneID" id="111243985"/>
<sequence length="354" mass="39492">MDQTDGSQGPMQRVGYWWPDKKEKYVSPKVLRKHLREYNLELVKLDLNWPLAKQGPFVVVVHKLCEMLVKEIRGDSHAASICKQLDELSSSNPRMVILDPLSSVRAILDRNNQYQTVKSALDQLEENISVPPFVRLDAAEPDVNIHRVQESGLKFPLVCKPIVAQGTEAHIMQLIFNECGLRKLNSFPCIVQQFVPHGSVLYKVFVVGPTFSVIKRPSFKNITTSSKEDLIEFHSHDISKPDASSPLIDREAWHRPDKRGDSVGFSGRLARAVEAVRQSTKQTLCGIDVIVEEQTGRLYVIDVNNFPGYSGMENFMSEFIRLITASAARAANSPPARATEVSSATPTNGLGADI</sequence>
<protein>
    <recommendedName>
        <fullName evidence="8">Inositol-tetrakisphosphate 1-kinase</fullName>
        <ecNumber evidence="8">2.7.1.134</ecNumber>
    </recommendedName>
</protein>
<dbReference type="EnsemblMetazoa" id="XM_022790470">
    <property type="protein sequence ID" value="XP_022646205"/>
    <property type="gene ID" value="LOC111243985"/>
</dbReference>
<feature type="domain" description="Inositol-tetrakisphosphate 1-kinase N-terminal" evidence="13">
    <location>
        <begin position="13"/>
        <end position="103"/>
    </location>
</feature>
<feature type="domain" description="Inositol 1,3,4-trisphosphate 5/6-kinase ATP-grasp" evidence="12">
    <location>
        <begin position="125"/>
        <end position="322"/>
    </location>
</feature>
<dbReference type="InterPro" id="IPR008656">
    <property type="entry name" value="Inositol_tetrakis-P_1-kinase"/>
</dbReference>
<evidence type="ECO:0000256" key="4">
    <source>
        <dbReference type="ARBA" id="ARBA00022741"/>
    </source>
</evidence>
<keyword evidence="5 8" id="KW-0418">Kinase</keyword>
<dbReference type="OrthoDB" id="25308at2759"/>
<evidence type="ECO:0000256" key="7">
    <source>
        <dbReference type="ARBA" id="ARBA00022842"/>
    </source>
</evidence>
<dbReference type="OMA" id="QHLYNRQ"/>
<comment type="catalytic activity">
    <reaction evidence="8">
        <text>1D-myo-inositol 3,4,5,6-tetrakisphosphate + ATP = 1D-myo-inositol 1,3,4,5,6-pentakisphosphate + ADP + H(+)</text>
        <dbReference type="Rhea" id="RHEA:12452"/>
        <dbReference type="ChEBI" id="CHEBI:15378"/>
        <dbReference type="ChEBI" id="CHEBI:30616"/>
        <dbReference type="ChEBI" id="CHEBI:57539"/>
        <dbReference type="ChEBI" id="CHEBI:57733"/>
        <dbReference type="ChEBI" id="CHEBI:456216"/>
        <dbReference type="EC" id="2.7.1.134"/>
    </reaction>
</comment>
<comment type="function">
    <text evidence="8">Kinase that can phosphorylate various inositol polyphosphate such as Ins(3,4,5,6)P4 or Ins(1,3,4)P3.</text>
</comment>
<evidence type="ECO:0000256" key="11">
    <source>
        <dbReference type="SAM" id="MobiDB-lite"/>
    </source>
</evidence>
<evidence type="ECO:0000256" key="2">
    <source>
        <dbReference type="ARBA" id="ARBA00022679"/>
    </source>
</evidence>
<feature type="binding site" evidence="10">
    <location>
        <position position="304"/>
    </location>
    <ligand>
        <name>Mg(2+)</name>
        <dbReference type="ChEBI" id="CHEBI:18420"/>
        <label>2</label>
    </ligand>
</feature>
<dbReference type="AlphaFoldDB" id="A0A7M7J312"/>
<feature type="binding site" evidence="10">
    <location>
        <position position="302"/>
    </location>
    <ligand>
        <name>Mg(2+)</name>
        <dbReference type="ChEBI" id="CHEBI:18420"/>
        <label>1</label>
    </ligand>
</feature>
<dbReference type="InParanoid" id="A0A7M7J312"/>